<organism evidence="3 4">
    <name type="scientific">Nocardia terpenica</name>
    <dbReference type="NCBI Taxonomy" id="455432"/>
    <lineage>
        <taxon>Bacteria</taxon>
        <taxon>Bacillati</taxon>
        <taxon>Actinomycetota</taxon>
        <taxon>Actinomycetes</taxon>
        <taxon>Mycobacteriales</taxon>
        <taxon>Nocardiaceae</taxon>
        <taxon>Nocardia</taxon>
    </lineage>
</organism>
<dbReference type="GO" id="GO:0004668">
    <property type="term" value="F:protein-arginine deiminase activity"/>
    <property type="evidence" value="ECO:0007669"/>
    <property type="project" value="InterPro"/>
</dbReference>
<dbReference type="Gene3D" id="3.75.10.10">
    <property type="entry name" value="L-arginine/glycine Amidinotransferase, Chain A"/>
    <property type="match status" value="1"/>
</dbReference>
<dbReference type="AlphaFoldDB" id="A0A164J1T3"/>
<dbReference type="GO" id="GO:0009446">
    <property type="term" value="P:putrescine biosynthetic process"/>
    <property type="evidence" value="ECO:0007669"/>
    <property type="project" value="InterPro"/>
</dbReference>
<dbReference type="Proteomes" id="UP000076512">
    <property type="component" value="Unassembled WGS sequence"/>
</dbReference>
<dbReference type="InterPro" id="IPR007466">
    <property type="entry name" value="Peptidyl-Arg-deiminase_porph"/>
</dbReference>
<dbReference type="PANTHER" id="PTHR31377:SF0">
    <property type="entry name" value="AGMATINE DEIMINASE-RELATED"/>
    <property type="match status" value="1"/>
</dbReference>
<name>A0A164J1T3_9NOCA</name>
<sequence length="368" mass="40083">MRAYSPVPPEPRRALGPPGVRMPDENHPHARTFMAWPARRRVWRADLAQVRRDVAGLAEVISRYEPVVMLACEAHVEEVRHACGPRVEVLAVPVDDLWVRDTGPTFVVTEAGLAGVDTNFNGWGRKQIHARDARVARRVLAHYGLPRIETTLVTEGGNLECDGAGTLLVTESAVVNDNRNPGRTCEQVEADLCAVLGVRKVLWLPGIAGIDITDCHVDTMARFARPGVVLLNKPGRGAGVDRIRLYRRDREILTAVTDADGHRLEVIDVVEPDGDKVGNRGADFLPSYVNYYVLNGAVLVPAFGDRTADRRAAGLLADCYPGREVVPVYIDTLAEGGGGIHCATQQQPMVETMGSQVIPRVKAPEPGP</sequence>
<dbReference type="STRING" id="455432.AWN90_04980"/>
<evidence type="ECO:0000313" key="3">
    <source>
        <dbReference type="EMBL" id="KZM69957.1"/>
    </source>
</evidence>
<keyword evidence="1" id="KW-0378">Hydrolase</keyword>
<dbReference type="PANTHER" id="PTHR31377">
    <property type="entry name" value="AGMATINE DEIMINASE-RELATED"/>
    <property type="match status" value="1"/>
</dbReference>
<gene>
    <name evidence="3" type="ORF">AWN90_04980</name>
</gene>
<dbReference type="GO" id="GO:0047632">
    <property type="term" value="F:agmatine deiminase activity"/>
    <property type="evidence" value="ECO:0007669"/>
    <property type="project" value="TreeGrafter"/>
</dbReference>
<evidence type="ECO:0000313" key="4">
    <source>
        <dbReference type="Proteomes" id="UP000076512"/>
    </source>
</evidence>
<accession>A0A164J1T3</accession>
<reference evidence="3 4" key="1">
    <citation type="submission" date="2016-04" db="EMBL/GenBank/DDBJ databases">
        <authorList>
            <person name="Evans L.H."/>
            <person name="Alamgir A."/>
            <person name="Owens N."/>
            <person name="Weber N.D."/>
            <person name="Virtaneva K."/>
            <person name="Barbian K."/>
            <person name="Babar A."/>
            <person name="Rosenke K."/>
        </authorList>
    </citation>
    <scope>NUCLEOTIDE SEQUENCE [LARGE SCALE GENOMIC DNA]</scope>
    <source>
        <strain evidence="3 4">IFM 0406</strain>
    </source>
</reference>
<keyword evidence="4" id="KW-1185">Reference proteome</keyword>
<proteinExistence type="predicted"/>
<feature type="region of interest" description="Disordered" evidence="2">
    <location>
        <begin position="1"/>
        <end position="26"/>
    </location>
</feature>
<evidence type="ECO:0000256" key="2">
    <source>
        <dbReference type="SAM" id="MobiDB-lite"/>
    </source>
</evidence>
<dbReference type="SUPFAM" id="SSF55909">
    <property type="entry name" value="Pentein"/>
    <property type="match status" value="1"/>
</dbReference>
<protein>
    <submittedName>
        <fullName evidence="3">Peptidyl-arginine deiminase</fullName>
    </submittedName>
</protein>
<dbReference type="Pfam" id="PF04371">
    <property type="entry name" value="PAD_porph"/>
    <property type="match status" value="1"/>
</dbReference>
<dbReference type="EMBL" id="LWGR01000016">
    <property type="protein sequence ID" value="KZM69957.1"/>
    <property type="molecule type" value="Genomic_DNA"/>
</dbReference>
<evidence type="ECO:0000256" key="1">
    <source>
        <dbReference type="ARBA" id="ARBA00022801"/>
    </source>
</evidence>
<comment type="caution">
    <text evidence="3">The sequence shown here is derived from an EMBL/GenBank/DDBJ whole genome shotgun (WGS) entry which is preliminary data.</text>
</comment>